<gene>
    <name evidence="2" type="ORF">ENQ76_04355</name>
</gene>
<evidence type="ECO:0000313" key="2">
    <source>
        <dbReference type="EMBL" id="HEN14686.1"/>
    </source>
</evidence>
<proteinExistence type="predicted"/>
<evidence type="ECO:0000259" key="1">
    <source>
        <dbReference type="Pfam" id="PF06114"/>
    </source>
</evidence>
<organism evidence="2">
    <name type="scientific">Schlesneria paludicola</name>
    <dbReference type="NCBI Taxonomy" id="360056"/>
    <lineage>
        <taxon>Bacteria</taxon>
        <taxon>Pseudomonadati</taxon>
        <taxon>Planctomycetota</taxon>
        <taxon>Planctomycetia</taxon>
        <taxon>Planctomycetales</taxon>
        <taxon>Planctomycetaceae</taxon>
        <taxon>Schlesneria</taxon>
    </lineage>
</organism>
<reference evidence="2" key="1">
    <citation type="journal article" date="2020" name="mSystems">
        <title>Genome- and Community-Level Interaction Insights into Carbon Utilization and Element Cycling Functions of Hydrothermarchaeota in Hydrothermal Sediment.</title>
        <authorList>
            <person name="Zhou Z."/>
            <person name="Liu Y."/>
            <person name="Xu W."/>
            <person name="Pan J."/>
            <person name="Luo Z.H."/>
            <person name="Li M."/>
        </authorList>
    </citation>
    <scope>NUCLEOTIDE SEQUENCE [LARGE SCALE GENOMIC DNA]</scope>
    <source>
        <strain evidence="2">SpSt-339</strain>
    </source>
</reference>
<dbReference type="InterPro" id="IPR010359">
    <property type="entry name" value="IrrE_HExxH"/>
</dbReference>
<protein>
    <submittedName>
        <fullName evidence="2">ImmA/IrrE family metallo-endopeptidase</fullName>
    </submittedName>
</protein>
<accession>A0A7C2JX87</accession>
<dbReference type="Gene3D" id="1.10.10.2910">
    <property type="match status" value="1"/>
</dbReference>
<sequence length="235" mass="26398">MTATLPDWPQVCDALAAELLGAAGLSAPPVDALKVAQRLQVELVWDASQSGRARVQLLGGRPVIFLRPGQRPERTQWAVAHELGELFAWRVAERLDLAPGEWLPRQREEIANALAQRLLLPDAWFAAAHRDCRGDLFALKDTFRTASHELIAWRLLDLEGLRVATVIDGGRVSRRRSNGPDYRAPIHPAEEATWRESHATARTARRSFHGGDVRAWPIHEPGWKREIAVTEWDEL</sequence>
<dbReference type="Pfam" id="PF06114">
    <property type="entry name" value="Peptidase_M78"/>
    <property type="match status" value="1"/>
</dbReference>
<dbReference type="AlphaFoldDB" id="A0A7C2JX87"/>
<comment type="caution">
    <text evidence="2">The sequence shown here is derived from an EMBL/GenBank/DDBJ whole genome shotgun (WGS) entry which is preliminary data.</text>
</comment>
<name>A0A7C2JX87_9PLAN</name>
<feature type="domain" description="IrrE N-terminal-like" evidence="1">
    <location>
        <begin position="56"/>
        <end position="144"/>
    </location>
</feature>
<dbReference type="EMBL" id="DSOK01000131">
    <property type="protein sequence ID" value="HEN14686.1"/>
    <property type="molecule type" value="Genomic_DNA"/>
</dbReference>